<dbReference type="AlphaFoldDB" id="A0A317DSM6"/>
<accession>A0A317DSM6</accession>
<keyword evidence="2" id="KW-1185">Reference proteome</keyword>
<name>A0A317DSM6_9PROT</name>
<protein>
    <submittedName>
        <fullName evidence="1">Uncharacterized protein</fullName>
    </submittedName>
</protein>
<gene>
    <name evidence="1" type="ORF">DKG74_20860</name>
</gene>
<dbReference type="Proteomes" id="UP000245461">
    <property type="component" value="Unassembled WGS sequence"/>
</dbReference>
<organism evidence="1 2">
    <name type="scientific">Zavarzinia aquatilis</name>
    <dbReference type="NCBI Taxonomy" id="2211142"/>
    <lineage>
        <taxon>Bacteria</taxon>
        <taxon>Pseudomonadati</taxon>
        <taxon>Pseudomonadota</taxon>
        <taxon>Alphaproteobacteria</taxon>
        <taxon>Rhodospirillales</taxon>
        <taxon>Zavarziniaceae</taxon>
        <taxon>Zavarzinia</taxon>
    </lineage>
</organism>
<reference evidence="1 2" key="1">
    <citation type="submission" date="2018-05" db="EMBL/GenBank/DDBJ databases">
        <title>Zavarzinia sp. HR-AS.</title>
        <authorList>
            <person name="Lee Y."/>
            <person name="Jeon C.O."/>
        </authorList>
    </citation>
    <scope>NUCLEOTIDE SEQUENCE [LARGE SCALE GENOMIC DNA]</scope>
    <source>
        <strain evidence="1 2">HR-AS</strain>
    </source>
</reference>
<sequence>MSGNQIAFDLALPPRRYIRRQRAADDQVYAAVCRLRRGGHEVHRVSDAQHCVDGALLTTAELIRKAQGA</sequence>
<proteinExistence type="predicted"/>
<dbReference type="RefSeq" id="WP_109908112.1">
    <property type="nucleotide sequence ID" value="NZ_QGLE01000022.1"/>
</dbReference>
<comment type="caution">
    <text evidence="1">The sequence shown here is derived from an EMBL/GenBank/DDBJ whole genome shotgun (WGS) entry which is preliminary data.</text>
</comment>
<evidence type="ECO:0000313" key="1">
    <source>
        <dbReference type="EMBL" id="PWR17661.1"/>
    </source>
</evidence>
<evidence type="ECO:0000313" key="2">
    <source>
        <dbReference type="Proteomes" id="UP000245461"/>
    </source>
</evidence>
<dbReference type="EMBL" id="QGLE01000022">
    <property type="protein sequence ID" value="PWR17661.1"/>
    <property type="molecule type" value="Genomic_DNA"/>
</dbReference>